<comment type="caution">
    <text evidence="1">The sequence shown here is derived from an EMBL/GenBank/DDBJ whole genome shotgun (WGS) entry which is preliminary data.</text>
</comment>
<protein>
    <submittedName>
        <fullName evidence="1">Uncharacterized protein</fullName>
    </submittedName>
</protein>
<evidence type="ECO:0000313" key="2">
    <source>
        <dbReference type="Proteomes" id="UP000228987"/>
    </source>
</evidence>
<evidence type="ECO:0000313" key="1">
    <source>
        <dbReference type="EMBL" id="PCJ40027.1"/>
    </source>
</evidence>
<dbReference type="EMBL" id="NVWI01000011">
    <property type="protein sequence ID" value="PCJ40027.1"/>
    <property type="molecule type" value="Genomic_DNA"/>
</dbReference>
<accession>A0A2A5C890</accession>
<dbReference type="Proteomes" id="UP000228987">
    <property type="component" value="Unassembled WGS sequence"/>
</dbReference>
<sequence>MLVKRVMSKIISFVILIFVYLNTSHVATAQILQSEAQFDNVFVDIDMHHYGAVLPSPFNAVEVVFDQDEEKNLTAMKIHIDGIVIEVEQQLLIDISNVREPFFYYSAKQFQENTDITDFGFILNHGESTLADVGAIPGCESPCMRPRFEAAIFVVDTDHVVSRQSLVRD</sequence>
<dbReference type="AlphaFoldDB" id="A0A2A5C890"/>
<proteinExistence type="predicted"/>
<reference evidence="2" key="1">
    <citation type="submission" date="2017-08" db="EMBL/GenBank/DDBJ databases">
        <title>A dynamic microbial community with high functional redundancy inhabits the cold, oxic subseafloor aquifer.</title>
        <authorList>
            <person name="Tully B.J."/>
            <person name="Wheat C.G."/>
            <person name="Glazer B.T."/>
            <person name="Huber J.A."/>
        </authorList>
    </citation>
    <scope>NUCLEOTIDE SEQUENCE [LARGE SCALE GENOMIC DNA]</scope>
</reference>
<organism evidence="1 2">
    <name type="scientific">SAR86 cluster bacterium</name>
    <dbReference type="NCBI Taxonomy" id="2030880"/>
    <lineage>
        <taxon>Bacteria</taxon>
        <taxon>Pseudomonadati</taxon>
        <taxon>Pseudomonadota</taxon>
        <taxon>Gammaproteobacteria</taxon>
        <taxon>SAR86 cluster</taxon>
    </lineage>
</organism>
<gene>
    <name evidence="1" type="ORF">COA71_12730</name>
</gene>
<name>A0A2A5C890_9GAMM</name>